<accession>A0A232M2E5</accession>
<dbReference type="Gene3D" id="1.10.3210.50">
    <property type="match status" value="1"/>
</dbReference>
<proteinExistence type="predicted"/>
<dbReference type="InterPro" id="IPR003607">
    <property type="entry name" value="HD/PDEase_dom"/>
</dbReference>
<dbReference type="SUPFAM" id="SSF109604">
    <property type="entry name" value="HD-domain/PDEase-like"/>
    <property type="match status" value="1"/>
</dbReference>
<dbReference type="CDD" id="cd00077">
    <property type="entry name" value="HDc"/>
    <property type="match status" value="1"/>
</dbReference>
<dbReference type="SMART" id="SM00471">
    <property type="entry name" value="HDc"/>
    <property type="match status" value="1"/>
</dbReference>
<protein>
    <recommendedName>
        <fullName evidence="1">HD/PDEase domain-containing protein</fullName>
    </recommendedName>
</protein>
<dbReference type="EMBL" id="NPHW01002892">
    <property type="protein sequence ID" value="OXV10543.1"/>
    <property type="molecule type" value="Genomic_DNA"/>
</dbReference>
<dbReference type="AlphaFoldDB" id="A0A232M2E5"/>
<feature type="domain" description="HD/PDEase" evidence="1">
    <location>
        <begin position="34"/>
        <end position="169"/>
    </location>
</feature>
<evidence type="ECO:0000313" key="3">
    <source>
        <dbReference type="Proteomes" id="UP000243515"/>
    </source>
</evidence>
<dbReference type="Proteomes" id="UP000243515">
    <property type="component" value="Unassembled WGS sequence"/>
</dbReference>
<dbReference type="InterPro" id="IPR006674">
    <property type="entry name" value="HD_domain"/>
</dbReference>
<dbReference type="PANTHER" id="PTHR33594:SF1">
    <property type="entry name" value="HD_PDEASE DOMAIN-CONTAINING PROTEIN"/>
    <property type="match status" value="1"/>
</dbReference>
<sequence length="243" mass="26947">MTATISNQQQQYASDAELVRAATAYMTEYMAEYDPSHNPAHVHRVVALAHQILEAENALDNNNHSAEYDKTVVTLAALLHDIGDGKYIKTDATTATENIVCDFLISQGANPALAQRIQTIVSNVSYSAETKDPGRNRMLLEQDGYRELAIVQDADRLDALGAVGVGRCFVFLGAQGKKHIPPGRTWDLELAVEHFAEKLLRLESMIKTRAGREMARVRTNRLLEFMGWWEEEVGGAVADTTPY</sequence>
<evidence type="ECO:0000313" key="2">
    <source>
        <dbReference type="EMBL" id="OXV10543.1"/>
    </source>
</evidence>
<organism evidence="2 3">
    <name type="scientific">Elaphomyces granulatus</name>
    <dbReference type="NCBI Taxonomy" id="519963"/>
    <lineage>
        <taxon>Eukaryota</taxon>
        <taxon>Fungi</taxon>
        <taxon>Dikarya</taxon>
        <taxon>Ascomycota</taxon>
        <taxon>Pezizomycotina</taxon>
        <taxon>Eurotiomycetes</taxon>
        <taxon>Eurotiomycetidae</taxon>
        <taxon>Eurotiales</taxon>
        <taxon>Elaphomycetaceae</taxon>
        <taxon>Elaphomyces</taxon>
    </lineage>
</organism>
<keyword evidence="3" id="KW-1185">Reference proteome</keyword>
<reference evidence="2 3" key="1">
    <citation type="journal article" date="2015" name="Environ. Microbiol.">
        <title>Metagenome sequence of Elaphomyces granulatus from sporocarp tissue reveals Ascomycota ectomycorrhizal fingerprints of genome expansion and a Proteobacteria-rich microbiome.</title>
        <authorList>
            <person name="Quandt C.A."/>
            <person name="Kohler A."/>
            <person name="Hesse C.N."/>
            <person name="Sharpton T.J."/>
            <person name="Martin F."/>
            <person name="Spatafora J.W."/>
        </authorList>
    </citation>
    <scope>NUCLEOTIDE SEQUENCE [LARGE SCALE GENOMIC DNA]</scope>
    <source>
        <strain evidence="2 3">OSC145934</strain>
    </source>
</reference>
<comment type="caution">
    <text evidence="2">The sequence shown here is derived from an EMBL/GenBank/DDBJ whole genome shotgun (WGS) entry which is preliminary data.</text>
</comment>
<dbReference type="PANTHER" id="PTHR33594">
    <property type="entry name" value="SUPERFAMILY HYDROLASE, PUTATIVE (AFU_ORTHOLOGUE AFUA_1G03035)-RELATED"/>
    <property type="match status" value="1"/>
</dbReference>
<dbReference type="OrthoDB" id="16547at2759"/>
<dbReference type="Pfam" id="PF01966">
    <property type="entry name" value="HD"/>
    <property type="match status" value="1"/>
</dbReference>
<name>A0A232M2E5_9EURO</name>
<gene>
    <name evidence="2" type="ORF">Egran_01696</name>
</gene>
<evidence type="ECO:0000259" key="1">
    <source>
        <dbReference type="SMART" id="SM00471"/>
    </source>
</evidence>